<comment type="caution">
    <text evidence="4">The sequence shown here is derived from an EMBL/GenBank/DDBJ whole genome shotgun (WGS) entry which is preliminary data.</text>
</comment>
<keyword evidence="1" id="KW-0285">Flavoprotein</keyword>
<dbReference type="PANTHER" id="PTHR43278:SF2">
    <property type="entry name" value="IRON-SULFUR FLAVOPROTEIN"/>
    <property type="match status" value="1"/>
</dbReference>
<sequence>MNIFAVIGAHRKGNTYNYVKKLEESMKTIGDFNFDYLNLWEKQFETCRGCHLCLIRGIEKCPIKDEIIDIKEKIKRADSLILASPVYVMNVTPLMKNFIDRLSSVCHRPEFIKQNGLVLTTVGAYGSKKVLNYMENVLNVWGIQHVTKVDIQTPPVQNLPEKLQKNNKKQIENKSAIYAKKLIKKNGLKPSFSSLMQFHVQRMIFSQKTSKKDMPEDYNFYSKLEGKKYYSDIKINFLKTIAAKSIAKIMGLFY</sequence>
<dbReference type="GO" id="GO:0016491">
    <property type="term" value="F:oxidoreductase activity"/>
    <property type="evidence" value="ECO:0007669"/>
    <property type="project" value="InterPro"/>
</dbReference>
<feature type="domain" description="NADPH-dependent FMN reductase-like" evidence="3">
    <location>
        <begin position="1"/>
        <end position="148"/>
    </location>
</feature>
<name>A0A5D0MKH6_9BACT</name>
<evidence type="ECO:0000256" key="1">
    <source>
        <dbReference type="ARBA" id="ARBA00022630"/>
    </source>
</evidence>
<organism evidence="4 5">
    <name type="scientific">Candidatus Mcinerneyibacterium aminivorans</name>
    <dbReference type="NCBI Taxonomy" id="2703815"/>
    <lineage>
        <taxon>Bacteria</taxon>
        <taxon>Candidatus Macinerneyibacteriota</taxon>
        <taxon>Candidatus Mcinerneyibacteria</taxon>
        <taxon>Candidatus Mcinerneyibacteriales</taxon>
        <taxon>Candidatus Mcinerneyibacteriaceae</taxon>
        <taxon>Candidatus Mcinerneyibacterium</taxon>
    </lineage>
</organism>
<dbReference type="InterPro" id="IPR051796">
    <property type="entry name" value="ISF_SsuE-like"/>
</dbReference>
<keyword evidence="5" id="KW-1185">Reference proteome</keyword>
<evidence type="ECO:0000313" key="4">
    <source>
        <dbReference type="EMBL" id="TYB31708.1"/>
    </source>
</evidence>
<gene>
    <name evidence="4" type="ORF">FXF47_02755</name>
</gene>
<evidence type="ECO:0000256" key="2">
    <source>
        <dbReference type="ARBA" id="ARBA00022643"/>
    </source>
</evidence>
<dbReference type="Gene3D" id="3.40.50.360">
    <property type="match status" value="1"/>
</dbReference>
<dbReference type="Pfam" id="PF03358">
    <property type="entry name" value="FMN_red"/>
    <property type="match status" value="1"/>
</dbReference>
<proteinExistence type="predicted"/>
<evidence type="ECO:0000259" key="3">
    <source>
        <dbReference type="Pfam" id="PF03358"/>
    </source>
</evidence>
<dbReference type="InterPro" id="IPR029039">
    <property type="entry name" value="Flavoprotein-like_sf"/>
</dbReference>
<keyword evidence="2" id="KW-0288">FMN</keyword>
<dbReference type="InterPro" id="IPR005025">
    <property type="entry name" value="FMN_Rdtase-like_dom"/>
</dbReference>
<dbReference type="Proteomes" id="UP000324143">
    <property type="component" value="Unassembled WGS sequence"/>
</dbReference>
<evidence type="ECO:0000313" key="5">
    <source>
        <dbReference type="Proteomes" id="UP000324143"/>
    </source>
</evidence>
<dbReference type="PANTHER" id="PTHR43278">
    <property type="entry name" value="NAD(P)H-DEPENDENT FMN-CONTAINING OXIDOREDUCTASE YWQN-RELATED"/>
    <property type="match status" value="1"/>
</dbReference>
<dbReference type="SUPFAM" id="SSF52218">
    <property type="entry name" value="Flavoproteins"/>
    <property type="match status" value="1"/>
</dbReference>
<dbReference type="AlphaFoldDB" id="A0A5D0MKH6"/>
<accession>A0A5D0MKH6</accession>
<protein>
    <submittedName>
        <fullName evidence="4">Flavodoxin family protein</fullName>
    </submittedName>
</protein>
<dbReference type="EMBL" id="VSIX01000030">
    <property type="protein sequence ID" value="TYB31708.1"/>
    <property type="molecule type" value="Genomic_DNA"/>
</dbReference>
<reference evidence="4" key="1">
    <citation type="submission" date="2019-08" db="EMBL/GenBank/DDBJ databases">
        <title>Genomic characterization of a novel candidate phylum (ARYD3) from a high temperature, high salinity tertiary oil reservoir in north central Oklahoma, USA.</title>
        <authorList>
            <person name="Youssef N.H."/>
            <person name="Yadav A."/>
            <person name="Elshahed M.S."/>
        </authorList>
    </citation>
    <scope>NUCLEOTIDE SEQUENCE [LARGE SCALE GENOMIC DNA]</scope>
    <source>
        <strain evidence="4">ARYD3</strain>
    </source>
</reference>